<reference evidence="5 6" key="1">
    <citation type="submission" date="2014-08" db="EMBL/GenBank/DDBJ databases">
        <authorList>
            <person name="Moulin Lionel"/>
        </authorList>
    </citation>
    <scope>NUCLEOTIDE SEQUENCE [LARGE SCALE GENOMIC DNA]</scope>
</reference>
<dbReference type="AlphaFoldDB" id="A0A090FCQ4"/>
<evidence type="ECO:0000256" key="3">
    <source>
        <dbReference type="SAM" id="MobiDB-lite"/>
    </source>
</evidence>
<dbReference type="SUPFAM" id="SSF46689">
    <property type="entry name" value="Homeodomain-like"/>
    <property type="match status" value="1"/>
</dbReference>
<evidence type="ECO:0000256" key="1">
    <source>
        <dbReference type="ARBA" id="ARBA00023125"/>
    </source>
</evidence>
<dbReference type="Gene3D" id="1.10.357.10">
    <property type="entry name" value="Tetracycline Repressor, domain 2"/>
    <property type="match status" value="1"/>
</dbReference>
<evidence type="ECO:0000256" key="2">
    <source>
        <dbReference type="PROSITE-ProRule" id="PRU00335"/>
    </source>
</evidence>
<feature type="domain" description="HTH tetR-type" evidence="4">
    <location>
        <begin position="26"/>
        <end position="84"/>
    </location>
</feature>
<dbReference type="Proteomes" id="UP000046373">
    <property type="component" value="Unassembled WGS sequence"/>
</dbReference>
<dbReference type="GeneID" id="31891576"/>
<dbReference type="PROSITE" id="PS01081">
    <property type="entry name" value="HTH_TETR_1"/>
    <property type="match status" value="1"/>
</dbReference>
<dbReference type="InterPro" id="IPR009057">
    <property type="entry name" value="Homeodomain-like_sf"/>
</dbReference>
<dbReference type="GO" id="GO:0003677">
    <property type="term" value="F:DNA binding"/>
    <property type="evidence" value="ECO:0007669"/>
    <property type="project" value="UniProtKB-UniRule"/>
</dbReference>
<feature type="region of interest" description="Disordered" evidence="3">
    <location>
        <begin position="1"/>
        <end position="27"/>
    </location>
</feature>
<dbReference type="EMBL" id="CCNB01000018">
    <property type="protein sequence ID" value="CDX39326.1"/>
    <property type="molecule type" value="Genomic_DNA"/>
</dbReference>
<gene>
    <name evidence="5" type="ORF">MPLDJ20_250068</name>
</gene>
<dbReference type="InterPro" id="IPR001647">
    <property type="entry name" value="HTH_TetR"/>
</dbReference>
<keyword evidence="1 2" id="KW-0238">DNA-binding</keyword>
<sequence>MDVSRQQAASSDDAAQAPAAEKGPRARTKRLMLETATRLMQSGMTPSVSEVAEAAEVSRATAYRYFPSQAALVQAVVDEGLGPILTWKSASDDAERRVADLFATAMPRIEAFEATCKAALKLSLDQWARRQAGTLGSEPAFTRGHRVDLLKDAIGPLKGRLKPRQFKRLAQALSLVFGVEVVTVLKDIWGLDSAEMVSVAQWAAGALVRAAIVESEAKSAAVSAASKVAAV</sequence>
<feature type="compositionally biased region" description="Low complexity" evidence="3">
    <location>
        <begin position="1"/>
        <end position="20"/>
    </location>
</feature>
<protein>
    <submittedName>
        <fullName evidence="5">Regulatory protein TetR</fullName>
    </submittedName>
</protein>
<dbReference type="Pfam" id="PF00440">
    <property type="entry name" value="TetR_N"/>
    <property type="match status" value="1"/>
</dbReference>
<organism evidence="5 6">
    <name type="scientific">Mesorhizobium plurifarium</name>
    <dbReference type="NCBI Taxonomy" id="69974"/>
    <lineage>
        <taxon>Bacteria</taxon>
        <taxon>Pseudomonadati</taxon>
        <taxon>Pseudomonadota</taxon>
        <taxon>Alphaproteobacteria</taxon>
        <taxon>Hyphomicrobiales</taxon>
        <taxon>Phyllobacteriaceae</taxon>
        <taxon>Mesorhizobium</taxon>
    </lineage>
</organism>
<dbReference type="InterPro" id="IPR023772">
    <property type="entry name" value="DNA-bd_HTH_TetR-type_CS"/>
</dbReference>
<dbReference type="PROSITE" id="PS50977">
    <property type="entry name" value="HTH_TETR_2"/>
    <property type="match status" value="1"/>
</dbReference>
<feature type="DNA-binding region" description="H-T-H motif" evidence="2">
    <location>
        <begin position="47"/>
        <end position="66"/>
    </location>
</feature>
<evidence type="ECO:0000313" key="6">
    <source>
        <dbReference type="Proteomes" id="UP000046373"/>
    </source>
</evidence>
<evidence type="ECO:0000259" key="4">
    <source>
        <dbReference type="PROSITE" id="PS50977"/>
    </source>
</evidence>
<accession>A0A090FCQ4</accession>
<name>A0A090FCQ4_MESPL</name>
<proteinExistence type="predicted"/>
<evidence type="ECO:0000313" key="5">
    <source>
        <dbReference type="EMBL" id="CDX39326.1"/>
    </source>
</evidence>